<proteinExistence type="predicted"/>
<dbReference type="PANTHER" id="PTHR35788">
    <property type="entry name" value="EXPORTED PROTEIN-RELATED"/>
    <property type="match status" value="1"/>
</dbReference>
<keyword evidence="2" id="KW-0472">Membrane</keyword>
<name>X0U6A0_9ZZZZ</name>
<evidence type="ECO:0000256" key="1">
    <source>
        <dbReference type="SAM" id="MobiDB-lite"/>
    </source>
</evidence>
<organism evidence="3">
    <name type="scientific">marine sediment metagenome</name>
    <dbReference type="NCBI Taxonomy" id="412755"/>
    <lineage>
        <taxon>unclassified sequences</taxon>
        <taxon>metagenomes</taxon>
        <taxon>ecological metagenomes</taxon>
    </lineage>
</organism>
<evidence type="ECO:0000313" key="3">
    <source>
        <dbReference type="EMBL" id="GAG01085.1"/>
    </source>
</evidence>
<protein>
    <recommendedName>
        <fullName evidence="4">Peptidoglycan binding domain-containing protein</fullName>
    </recommendedName>
</protein>
<dbReference type="EMBL" id="BARS01025148">
    <property type="protein sequence ID" value="GAG01085.1"/>
    <property type="molecule type" value="Genomic_DNA"/>
</dbReference>
<feature type="transmembrane region" description="Helical" evidence="2">
    <location>
        <begin position="25"/>
        <end position="46"/>
    </location>
</feature>
<accession>X0U6A0</accession>
<comment type="caution">
    <text evidence="3">The sequence shown here is derived from an EMBL/GenBank/DDBJ whole genome shotgun (WGS) entry which is preliminary data.</text>
</comment>
<keyword evidence="2" id="KW-0812">Transmembrane</keyword>
<gene>
    <name evidence="3" type="ORF">S01H1_39790</name>
</gene>
<evidence type="ECO:0000256" key="2">
    <source>
        <dbReference type="SAM" id="Phobius"/>
    </source>
</evidence>
<feature type="non-terminal residue" evidence="3">
    <location>
        <position position="133"/>
    </location>
</feature>
<reference evidence="3" key="1">
    <citation type="journal article" date="2014" name="Front. Microbiol.">
        <title>High frequency of phylogenetically diverse reductive dehalogenase-homologous genes in deep subseafloor sedimentary metagenomes.</title>
        <authorList>
            <person name="Kawai M."/>
            <person name="Futagami T."/>
            <person name="Toyoda A."/>
            <person name="Takaki Y."/>
            <person name="Nishi S."/>
            <person name="Hori S."/>
            <person name="Arai W."/>
            <person name="Tsubouchi T."/>
            <person name="Morono Y."/>
            <person name="Uchiyama I."/>
            <person name="Ito T."/>
            <person name="Fujiyama A."/>
            <person name="Inagaki F."/>
            <person name="Takami H."/>
        </authorList>
    </citation>
    <scope>NUCLEOTIDE SEQUENCE</scope>
    <source>
        <strain evidence="3">Expedition CK06-06</strain>
    </source>
</reference>
<keyword evidence="2" id="KW-1133">Transmembrane helix</keyword>
<dbReference type="InterPro" id="IPR052913">
    <property type="entry name" value="Glycopeptide_resist_protein"/>
</dbReference>
<feature type="compositionally biased region" description="Basic residues" evidence="1">
    <location>
        <begin position="1"/>
        <end position="12"/>
    </location>
</feature>
<sequence length="133" mass="14532">MAPKKRPAKKTTKKEDKTKRPRRRIGVAIGVSAAAIVLILGSMLYVRAYRSMILPNVRVGGVEVGGLSVDDAKGRLEEASKETADGSVVLHVDDKVFEESMMTLSLAYDIGVSAQAAFDVGHSDNTWRNWWEG</sequence>
<feature type="region of interest" description="Disordered" evidence="1">
    <location>
        <begin position="1"/>
        <end position="21"/>
    </location>
</feature>
<dbReference type="AlphaFoldDB" id="X0U6A0"/>
<dbReference type="PANTHER" id="PTHR35788:SF1">
    <property type="entry name" value="EXPORTED PROTEIN"/>
    <property type="match status" value="1"/>
</dbReference>
<evidence type="ECO:0008006" key="4">
    <source>
        <dbReference type="Google" id="ProtNLM"/>
    </source>
</evidence>